<dbReference type="InterPro" id="IPR003781">
    <property type="entry name" value="CoA-bd"/>
</dbReference>
<feature type="domain" description="CoA-binding" evidence="1">
    <location>
        <begin position="10"/>
        <end position="107"/>
    </location>
</feature>
<accession>A0A2T7GCJ8</accession>
<evidence type="ECO:0000259" key="1">
    <source>
        <dbReference type="SMART" id="SM00881"/>
    </source>
</evidence>
<dbReference type="SMART" id="SM00881">
    <property type="entry name" value="CoA_binding"/>
    <property type="match status" value="1"/>
</dbReference>
<dbReference type="Pfam" id="PF13380">
    <property type="entry name" value="CoA_binding_2"/>
    <property type="match status" value="1"/>
</dbReference>
<dbReference type="RefSeq" id="WP_108690852.1">
    <property type="nucleotide sequence ID" value="NZ_QCYH01000001.1"/>
</dbReference>
<name>A0A2T7GCJ8_9RHOB</name>
<evidence type="ECO:0000313" key="3">
    <source>
        <dbReference type="Proteomes" id="UP000244446"/>
    </source>
</evidence>
<dbReference type="SUPFAM" id="SSF51735">
    <property type="entry name" value="NAD(P)-binding Rossmann-fold domains"/>
    <property type="match status" value="1"/>
</dbReference>
<reference evidence="2 3" key="1">
    <citation type="submission" date="2018-04" db="EMBL/GenBank/DDBJ databases">
        <title>Pelagivirga bohaiensis gen. nov., sp. nov., a bacterium isolated from the Bohai Sea.</title>
        <authorList>
            <person name="Ji X."/>
        </authorList>
    </citation>
    <scope>NUCLEOTIDE SEQUENCE [LARGE SCALE GENOMIC DNA]</scope>
    <source>
        <strain evidence="2 3">BH-SD19</strain>
    </source>
</reference>
<dbReference type="Gene3D" id="3.40.50.720">
    <property type="entry name" value="NAD(P)-binding Rossmann-like Domain"/>
    <property type="match status" value="1"/>
</dbReference>
<protein>
    <submittedName>
        <fullName evidence="2">CoA-binding protein</fullName>
    </submittedName>
</protein>
<sequence length="138" mass="15112">MTQDSKIKEILTRTRRIALVGASANPSRPSHRVMNFLLKAGYEVVPVNPGLAGQTLLGQPVVAKLGDIAGDIDMIDIFRQSDHVPEIVDEALARFPQLGTIWMQIGVVHEEAAETARARGVDVVMNRCPAIEYPRLIS</sequence>
<dbReference type="PANTHER" id="PTHR33303">
    <property type="entry name" value="CYTOPLASMIC PROTEIN-RELATED"/>
    <property type="match status" value="1"/>
</dbReference>
<keyword evidence="3" id="KW-1185">Reference proteome</keyword>
<organism evidence="2 3">
    <name type="scientific">Pelagivirga sediminicola</name>
    <dbReference type="NCBI Taxonomy" id="2170575"/>
    <lineage>
        <taxon>Bacteria</taxon>
        <taxon>Pseudomonadati</taxon>
        <taxon>Pseudomonadota</taxon>
        <taxon>Alphaproteobacteria</taxon>
        <taxon>Rhodobacterales</taxon>
        <taxon>Paracoccaceae</taxon>
        <taxon>Pelagivirga</taxon>
    </lineage>
</organism>
<dbReference type="InterPro" id="IPR036291">
    <property type="entry name" value="NAD(P)-bd_dom_sf"/>
</dbReference>
<gene>
    <name evidence="2" type="ORF">DC366_03125</name>
</gene>
<dbReference type="AlphaFoldDB" id="A0A2T7GCJ8"/>
<dbReference type="Proteomes" id="UP000244446">
    <property type="component" value="Unassembled WGS sequence"/>
</dbReference>
<dbReference type="EMBL" id="QCYH01000001">
    <property type="protein sequence ID" value="PVA12108.1"/>
    <property type="molecule type" value="Genomic_DNA"/>
</dbReference>
<dbReference type="OrthoDB" id="9804695at2"/>
<comment type="caution">
    <text evidence="2">The sequence shown here is derived from an EMBL/GenBank/DDBJ whole genome shotgun (WGS) entry which is preliminary data.</text>
</comment>
<dbReference type="PANTHER" id="PTHR33303:SF2">
    <property type="entry name" value="COA-BINDING DOMAIN-CONTAINING PROTEIN"/>
    <property type="match status" value="1"/>
</dbReference>
<evidence type="ECO:0000313" key="2">
    <source>
        <dbReference type="EMBL" id="PVA12108.1"/>
    </source>
</evidence>
<proteinExistence type="predicted"/>